<feature type="compositionally biased region" description="Basic and acidic residues" evidence="1">
    <location>
        <begin position="57"/>
        <end position="74"/>
    </location>
</feature>
<keyword evidence="3" id="KW-1185">Reference proteome</keyword>
<evidence type="ECO:0000313" key="2">
    <source>
        <dbReference type="EMBL" id="PON25429.1"/>
    </source>
</evidence>
<feature type="compositionally biased region" description="Polar residues" evidence="1">
    <location>
        <begin position="26"/>
        <end position="41"/>
    </location>
</feature>
<accession>A0A2P4ZMA8</accession>
<organism evidence="2 3">
    <name type="scientific">Trichoderma gamsii</name>
    <dbReference type="NCBI Taxonomy" id="398673"/>
    <lineage>
        <taxon>Eukaryota</taxon>
        <taxon>Fungi</taxon>
        <taxon>Dikarya</taxon>
        <taxon>Ascomycota</taxon>
        <taxon>Pezizomycotina</taxon>
        <taxon>Sordariomycetes</taxon>
        <taxon>Hypocreomycetidae</taxon>
        <taxon>Hypocreales</taxon>
        <taxon>Hypocreaceae</taxon>
        <taxon>Trichoderma</taxon>
    </lineage>
</organism>
<proteinExistence type="predicted"/>
<sequence>MSTKIANPPTEDVKAQGAKTEESRTNDQSQQAQTSEYQLQDGQGGKSQPWKAGWIARNKDGVKKPETKGLSHGTEKGDIVVIGGFTSGVAIRMTPNKTL</sequence>
<dbReference type="EMBL" id="JPDN02000018">
    <property type="protein sequence ID" value="PON25429.1"/>
    <property type="molecule type" value="Genomic_DNA"/>
</dbReference>
<gene>
    <name evidence="2" type="ORF">TGAM01_v205723</name>
</gene>
<evidence type="ECO:0000256" key="1">
    <source>
        <dbReference type="SAM" id="MobiDB-lite"/>
    </source>
</evidence>
<dbReference type="GeneID" id="29981074"/>
<dbReference type="Proteomes" id="UP000054821">
    <property type="component" value="Unassembled WGS sequence"/>
</dbReference>
<dbReference type="RefSeq" id="XP_018665823.1">
    <property type="nucleotide sequence ID" value="XM_018800991.1"/>
</dbReference>
<dbReference type="AlphaFoldDB" id="A0A2P4ZMA8"/>
<name>A0A2P4ZMA8_9HYPO</name>
<evidence type="ECO:0000313" key="3">
    <source>
        <dbReference type="Proteomes" id="UP000054821"/>
    </source>
</evidence>
<reference evidence="2 3" key="1">
    <citation type="journal article" date="2016" name="Genome Announc.">
        <title>Draft Whole-Genome Sequence of Trichoderma gamsii T6085, a Promising Biocontrol Agent of Fusarium Head Blight on Wheat.</title>
        <authorList>
            <person name="Baroncelli R."/>
            <person name="Zapparata A."/>
            <person name="Piaggeschi G."/>
            <person name="Sarrocco S."/>
            <person name="Vannacci G."/>
        </authorList>
    </citation>
    <scope>NUCLEOTIDE SEQUENCE [LARGE SCALE GENOMIC DNA]</scope>
    <source>
        <strain evidence="2 3">T6085</strain>
    </source>
</reference>
<comment type="caution">
    <text evidence="2">The sequence shown here is derived from an EMBL/GenBank/DDBJ whole genome shotgun (WGS) entry which is preliminary data.</text>
</comment>
<feature type="compositionally biased region" description="Basic and acidic residues" evidence="1">
    <location>
        <begin position="11"/>
        <end position="25"/>
    </location>
</feature>
<protein>
    <submittedName>
        <fullName evidence="2">Uncharacterized protein</fullName>
    </submittedName>
</protein>
<feature type="region of interest" description="Disordered" evidence="1">
    <location>
        <begin position="1"/>
        <end position="74"/>
    </location>
</feature>